<dbReference type="PANTHER" id="PTHR33303:SF2">
    <property type="entry name" value="COA-BINDING DOMAIN-CONTAINING PROTEIN"/>
    <property type="match status" value="1"/>
</dbReference>
<accession>A0A2H0KP03</accession>
<protein>
    <submittedName>
        <fullName evidence="2">CoA-binding protein</fullName>
    </submittedName>
</protein>
<name>A0A2H0KP03_9BACT</name>
<dbReference type="Gene3D" id="3.40.50.720">
    <property type="entry name" value="NAD(P)-binding Rossmann-like Domain"/>
    <property type="match status" value="1"/>
</dbReference>
<dbReference type="SUPFAM" id="SSF51735">
    <property type="entry name" value="NAD(P)-binding Rossmann-fold domains"/>
    <property type="match status" value="1"/>
</dbReference>
<reference evidence="2 3" key="1">
    <citation type="submission" date="2017-09" db="EMBL/GenBank/DDBJ databases">
        <title>Depth-based differentiation of microbial function through sediment-hosted aquifers and enrichment of novel symbionts in the deep terrestrial subsurface.</title>
        <authorList>
            <person name="Probst A.J."/>
            <person name="Ladd B."/>
            <person name="Jarett J.K."/>
            <person name="Geller-Mcgrath D.E."/>
            <person name="Sieber C.M."/>
            <person name="Emerson J.B."/>
            <person name="Anantharaman K."/>
            <person name="Thomas B.C."/>
            <person name="Malmstrom R."/>
            <person name="Stieglmeier M."/>
            <person name="Klingl A."/>
            <person name="Woyke T."/>
            <person name="Ryan C.M."/>
            <person name="Banfield J.F."/>
        </authorList>
    </citation>
    <scope>NUCLEOTIDE SEQUENCE [LARGE SCALE GENOMIC DNA]</scope>
    <source>
        <strain evidence="2">CG11_big_fil_rev_8_21_14_0_20_35_14</strain>
    </source>
</reference>
<dbReference type="EMBL" id="PCVL01000061">
    <property type="protein sequence ID" value="PIQ72243.1"/>
    <property type="molecule type" value="Genomic_DNA"/>
</dbReference>
<dbReference type="SMART" id="SM00881">
    <property type="entry name" value="CoA_binding"/>
    <property type="match status" value="1"/>
</dbReference>
<evidence type="ECO:0000313" key="2">
    <source>
        <dbReference type="EMBL" id="PIQ72243.1"/>
    </source>
</evidence>
<dbReference type="InterPro" id="IPR036291">
    <property type="entry name" value="NAD(P)-bd_dom_sf"/>
</dbReference>
<sequence>MRTLINMNFVNFYKTIKTIAIVGLSDKPDRPSYQVGKYLLNHGFKIIPVNPNIERVFGLKSFKSLKDIKEPVDVVDIFRKSEFVEPIVDEAIKIGAKTIWMQEGIENVKAAEKARKAGLVVVMNMCLMKEHKKNLSKGKDF</sequence>
<dbReference type="PANTHER" id="PTHR33303">
    <property type="entry name" value="CYTOPLASMIC PROTEIN-RELATED"/>
    <property type="match status" value="1"/>
</dbReference>
<dbReference type="InterPro" id="IPR003781">
    <property type="entry name" value="CoA-bd"/>
</dbReference>
<organism evidence="2 3">
    <name type="scientific">Candidatus Roizmanbacteria bacterium CG11_big_fil_rev_8_21_14_0_20_35_14</name>
    <dbReference type="NCBI Taxonomy" id="1974855"/>
    <lineage>
        <taxon>Bacteria</taxon>
        <taxon>Candidatus Roizmaniibacteriota</taxon>
    </lineage>
</organism>
<evidence type="ECO:0000313" key="3">
    <source>
        <dbReference type="Proteomes" id="UP000229570"/>
    </source>
</evidence>
<gene>
    <name evidence="2" type="ORF">COV86_04090</name>
</gene>
<proteinExistence type="predicted"/>
<dbReference type="Pfam" id="PF13380">
    <property type="entry name" value="CoA_binding_2"/>
    <property type="match status" value="1"/>
</dbReference>
<dbReference type="AlphaFoldDB" id="A0A2H0KP03"/>
<dbReference type="Proteomes" id="UP000229570">
    <property type="component" value="Unassembled WGS sequence"/>
</dbReference>
<feature type="domain" description="CoA-binding" evidence="1">
    <location>
        <begin position="12"/>
        <end position="105"/>
    </location>
</feature>
<evidence type="ECO:0000259" key="1">
    <source>
        <dbReference type="SMART" id="SM00881"/>
    </source>
</evidence>
<comment type="caution">
    <text evidence="2">The sequence shown here is derived from an EMBL/GenBank/DDBJ whole genome shotgun (WGS) entry which is preliminary data.</text>
</comment>